<dbReference type="Gene3D" id="2.70.98.10">
    <property type="match status" value="1"/>
</dbReference>
<organism evidence="3">
    <name type="scientific">uncultured Xanthomonas sp</name>
    <dbReference type="NCBI Taxonomy" id="152831"/>
    <lineage>
        <taxon>Bacteria</taxon>
        <taxon>Pseudomonadati</taxon>
        <taxon>Pseudomonadota</taxon>
        <taxon>Gammaproteobacteria</taxon>
        <taxon>Lysobacterales</taxon>
        <taxon>Lysobacteraceae</taxon>
        <taxon>Xanthomonas</taxon>
        <taxon>environmental samples</taxon>
    </lineage>
</organism>
<dbReference type="AlphaFoldDB" id="A0A060CK53"/>
<dbReference type="EMBL" id="KF126063">
    <property type="protein sequence ID" value="AIA93405.1"/>
    <property type="molecule type" value="Genomic_DNA"/>
</dbReference>
<sequence length="160" mass="16086">VATVAAGPARADVPRPSSEVDVFVGTGGQVPWRSGGTTPAAAAPFGMIQLGPDTTDDAARGGRSHNPAGYDSSDGLLRGLSPTHLSGTGCATFATPRLLPWAGPLPADPGRATVGLRRTPSAPGPVATPSTWPTAWRSPSRRPSGPASSISTSRPDAARS</sequence>
<feature type="region of interest" description="Disordered" evidence="1">
    <location>
        <begin position="29"/>
        <end position="160"/>
    </location>
</feature>
<evidence type="ECO:0000259" key="2">
    <source>
        <dbReference type="Pfam" id="PF17678"/>
    </source>
</evidence>
<dbReference type="InterPro" id="IPR014718">
    <property type="entry name" value="GH-type_carb-bd"/>
</dbReference>
<dbReference type="GO" id="GO:0030246">
    <property type="term" value="F:carbohydrate binding"/>
    <property type="evidence" value="ECO:0007669"/>
    <property type="project" value="InterPro"/>
</dbReference>
<feature type="compositionally biased region" description="Low complexity" evidence="1">
    <location>
        <begin position="35"/>
        <end position="44"/>
    </location>
</feature>
<reference evidence="3" key="1">
    <citation type="journal article" date="2013" name="Environ. Microbiol.">
        <title>Seasonally variable intestinal metagenomes of the red palm weevil (Rhynchophorus ferrugineus).</title>
        <authorList>
            <person name="Jia S."/>
            <person name="Zhang X."/>
            <person name="Zhang G."/>
            <person name="Yin A."/>
            <person name="Zhang S."/>
            <person name="Li F."/>
            <person name="Wang L."/>
            <person name="Zhao D."/>
            <person name="Yun Q."/>
            <person name="Tala"/>
            <person name="Wang J."/>
            <person name="Sun G."/>
            <person name="Baabdullah M."/>
            <person name="Yu X."/>
            <person name="Hu S."/>
            <person name="Al-Mssallem I.S."/>
            <person name="Yu J."/>
        </authorList>
    </citation>
    <scope>NUCLEOTIDE SEQUENCE</scope>
</reference>
<evidence type="ECO:0000313" key="3">
    <source>
        <dbReference type="EMBL" id="AIA93405.1"/>
    </source>
</evidence>
<protein>
    <submittedName>
        <fullName evidence="3">CAZy families GH92 protein</fullName>
    </submittedName>
</protein>
<dbReference type="InterPro" id="IPR041371">
    <property type="entry name" value="GH92_N"/>
</dbReference>
<proteinExistence type="predicted"/>
<dbReference type="Pfam" id="PF17678">
    <property type="entry name" value="Glyco_hydro_92N"/>
    <property type="match status" value="1"/>
</dbReference>
<name>A0A060CK53_9XANT</name>
<feature type="domain" description="Glycosyl hydrolase family 92 N-terminal" evidence="2">
    <location>
        <begin position="20"/>
        <end position="112"/>
    </location>
</feature>
<feature type="non-terminal residue" evidence="3">
    <location>
        <position position="1"/>
    </location>
</feature>
<feature type="compositionally biased region" description="Low complexity" evidence="1">
    <location>
        <begin position="137"/>
        <end position="151"/>
    </location>
</feature>
<accession>A0A060CK53</accession>
<evidence type="ECO:0000256" key="1">
    <source>
        <dbReference type="SAM" id="MobiDB-lite"/>
    </source>
</evidence>